<keyword evidence="1" id="KW-0812">Transmembrane</keyword>
<evidence type="ECO:0000313" key="3">
    <source>
        <dbReference type="Proteomes" id="UP000202511"/>
    </source>
</evidence>
<name>A0A0B5IZU7_9VIRU</name>
<dbReference type="EMBL" id="KP136319">
    <property type="protein sequence ID" value="AJF98488.1"/>
    <property type="molecule type" value="Genomic_DNA"/>
</dbReference>
<sequence length="124" mass="14761">MARCRLSLLMSSKKERHKERGAKASDTDCFPFCSCLLFRRPCSLSLARWCRRSPSVCPLSAKKKRRRQSGAYAARFGPCFFPSLFCFVFVFAWFFMPTCYRPRATTTKTLFFDLSLNRWRWWRQ</sequence>
<dbReference type="Proteomes" id="UP000202511">
    <property type="component" value="Segment"/>
</dbReference>
<proteinExistence type="predicted"/>
<accession>A0A0B5IZU7</accession>
<evidence type="ECO:0008006" key="4">
    <source>
        <dbReference type="Google" id="ProtNLM"/>
    </source>
</evidence>
<reference evidence="2 3" key="1">
    <citation type="journal article" date="2015" name="Parasitol. Res.">
        <title>Viruses in close associations with free-living amoebae.</title>
        <authorList>
            <person name="Scheid P."/>
        </authorList>
    </citation>
    <scope>NUCLEOTIDE SEQUENCE [LARGE SCALE GENOMIC DNA]</scope>
    <source>
        <strain evidence="2">KlaHel</strain>
    </source>
</reference>
<keyword evidence="1" id="KW-0472">Membrane</keyword>
<evidence type="ECO:0000313" key="2">
    <source>
        <dbReference type="EMBL" id="AJF98488.1"/>
    </source>
</evidence>
<feature type="transmembrane region" description="Helical" evidence="1">
    <location>
        <begin position="72"/>
        <end position="96"/>
    </location>
</feature>
<dbReference type="GeneID" id="23463405"/>
<organism evidence="2 3">
    <name type="scientific">Pandoravirus inopinatum</name>
    <dbReference type="NCBI Taxonomy" id="1605721"/>
    <lineage>
        <taxon>Viruses</taxon>
        <taxon>Pandoravirus</taxon>
    </lineage>
</organism>
<keyword evidence="1" id="KW-1133">Transmembrane helix</keyword>
<evidence type="ECO:0000256" key="1">
    <source>
        <dbReference type="SAM" id="Phobius"/>
    </source>
</evidence>
<dbReference type="KEGG" id="vg:23463405"/>
<dbReference type="RefSeq" id="YP_009120723.1">
    <property type="nucleotide sequence ID" value="NC_026440.1"/>
</dbReference>
<protein>
    <recommendedName>
        <fullName evidence="4">Transmembrane protein</fullName>
    </recommendedName>
</protein>